<accession>A0AAV7GVU2</accession>
<reference evidence="1 2" key="1">
    <citation type="journal article" date="2021" name="Hortic Res">
        <title>Chromosome-scale assembly of the Dendrobium chrysotoxum genome enhances the understanding of orchid evolution.</title>
        <authorList>
            <person name="Zhang Y."/>
            <person name="Zhang G.Q."/>
            <person name="Zhang D."/>
            <person name="Liu X.D."/>
            <person name="Xu X.Y."/>
            <person name="Sun W.H."/>
            <person name="Yu X."/>
            <person name="Zhu X."/>
            <person name="Wang Z.W."/>
            <person name="Zhao X."/>
            <person name="Zhong W.Y."/>
            <person name="Chen H."/>
            <person name="Yin W.L."/>
            <person name="Huang T."/>
            <person name="Niu S.C."/>
            <person name="Liu Z.J."/>
        </authorList>
    </citation>
    <scope>NUCLEOTIDE SEQUENCE [LARGE SCALE GENOMIC DNA]</scope>
    <source>
        <strain evidence="1">Lindl</strain>
    </source>
</reference>
<keyword evidence="2" id="KW-1185">Reference proteome</keyword>
<sequence>MEPLSNTPSIQKLTIKGNDELVSFSVETEQEFLQHAFPLLEKLHITKLKALKDWSEEGVVAKDGCLFCLIELVLNYYLKLKELLSLPSKLKTLKIQRLGGGSWIFLSIQILFSLKH</sequence>
<evidence type="ECO:0000313" key="1">
    <source>
        <dbReference type="EMBL" id="KAH0459692.1"/>
    </source>
</evidence>
<dbReference type="InterPro" id="IPR032675">
    <property type="entry name" value="LRR_dom_sf"/>
</dbReference>
<proteinExistence type="predicted"/>
<dbReference type="Proteomes" id="UP000775213">
    <property type="component" value="Unassembled WGS sequence"/>
</dbReference>
<dbReference type="AlphaFoldDB" id="A0AAV7GVU2"/>
<evidence type="ECO:0000313" key="2">
    <source>
        <dbReference type="Proteomes" id="UP000775213"/>
    </source>
</evidence>
<dbReference type="EMBL" id="JAGFBR010000011">
    <property type="protein sequence ID" value="KAH0459692.1"/>
    <property type="molecule type" value="Genomic_DNA"/>
</dbReference>
<name>A0AAV7GVU2_DENCH</name>
<comment type="caution">
    <text evidence="1">The sequence shown here is derived from an EMBL/GenBank/DDBJ whole genome shotgun (WGS) entry which is preliminary data.</text>
</comment>
<organism evidence="1 2">
    <name type="scientific">Dendrobium chrysotoxum</name>
    <name type="common">Orchid</name>
    <dbReference type="NCBI Taxonomy" id="161865"/>
    <lineage>
        <taxon>Eukaryota</taxon>
        <taxon>Viridiplantae</taxon>
        <taxon>Streptophyta</taxon>
        <taxon>Embryophyta</taxon>
        <taxon>Tracheophyta</taxon>
        <taxon>Spermatophyta</taxon>
        <taxon>Magnoliopsida</taxon>
        <taxon>Liliopsida</taxon>
        <taxon>Asparagales</taxon>
        <taxon>Orchidaceae</taxon>
        <taxon>Epidendroideae</taxon>
        <taxon>Malaxideae</taxon>
        <taxon>Dendrobiinae</taxon>
        <taxon>Dendrobium</taxon>
    </lineage>
</organism>
<protein>
    <submittedName>
        <fullName evidence="1">Uncharacterized protein</fullName>
    </submittedName>
</protein>
<gene>
    <name evidence="1" type="ORF">IEQ34_012506</name>
</gene>
<dbReference type="Gene3D" id="3.80.10.10">
    <property type="entry name" value="Ribonuclease Inhibitor"/>
    <property type="match status" value="1"/>
</dbReference>